<gene>
    <name evidence="2" type="ORF">H8E23_14825</name>
</gene>
<accession>A0A8J6NMA7</accession>
<sequence>MDWKDLKGIVGKAAPLLGTLLGGPAGTAVGSLVASVLGVDNEPDEVKKALEADPSLLLKLREAEMQQQTDLQRMMVESETQRLTQVNETMRAELASGDKFKSYWRPLFGYVMALTWGAIMLATTYQILFTPNIAGTTIASLGQLSGLWGIGLAVLGINVWKRSDDKAMAFGRPPEGVLSAVASRIKGSTGR</sequence>
<dbReference type="InterPro" id="IPR021497">
    <property type="entry name" value="GTA_holin_3TM"/>
</dbReference>
<name>A0A8J6NMA7_9BACT</name>
<dbReference type="AlphaFoldDB" id="A0A8J6NMA7"/>
<dbReference type="Pfam" id="PF11351">
    <property type="entry name" value="GTA_holin_3TM"/>
    <property type="match status" value="1"/>
</dbReference>
<reference evidence="2 3" key="1">
    <citation type="submission" date="2020-08" db="EMBL/GenBank/DDBJ databases">
        <title>Bridging the membrane lipid divide: bacteria of the FCB group superphylum have the potential to synthesize archaeal ether lipids.</title>
        <authorList>
            <person name="Villanueva L."/>
            <person name="Von Meijenfeldt F.A.B."/>
            <person name="Westbye A.B."/>
            <person name="Yadav S."/>
            <person name="Hopmans E.C."/>
            <person name="Dutilh B.E."/>
            <person name="Sinninghe Damste J.S."/>
        </authorList>
    </citation>
    <scope>NUCLEOTIDE SEQUENCE [LARGE SCALE GENOMIC DNA]</scope>
    <source>
        <strain evidence="2">NIOZ-UU30</strain>
    </source>
</reference>
<proteinExistence type="predicted"/>
<feature type="transmembrane region" description="Helical" evidence="1">
    <location>
        <begin position="140"/>
        <end position="160"/>
    </location>
</feature>
<evidence type="ECO:0000256" key="1">
    <source>
        <dbReference type="SAM" id="Phobius"/>
    </source>
</evidence>
<keyword evidence="1" id="KW-0472">Membrane</keyword>
<comment type="caution">
    <text evidence="2">The sequence shown here is derived from an EMBL/GenBank/DDBJ whole genome shotgun (WGS) entry which is preliminary data.</text>
</comment>
<evidence type="ECO:0000313" key="3">
    <source>
        <dbReference type="Proteomes" id="UP000603434"/>
    </source>
</evidence>
<dbReference type="EMBL" id="JACNJH010000208">
    <property type="protein sequence ID" value="MBC8362657.1"/>
    <property type="molecule type" value="Genomic_DNA"/>
</dbReference>
<evidence type="ECO:0000313" key="2">
    <source>
        <dbReference type="EMBL" id="MBC8362657.1"/>
    </source>
</evidence>
<keyword evidence="1" id="KW-1133">Transmembrane helix</keyword>
<evidence type="ECO:0008006" key="4">
    <source>
        <dbReference type="Google" id="ProtNLM"/>
    </source>
</evidence>
<feature type="transmembrane region" description="Helical" evidence="1">
    <location>
        <begin position="107"/>
        <end position="128"/>
    </location>
</feature>
<protein>
    <recommendedName>
        <fullName evidence="4">Holin of 3TMs, for gene-transfer release</fullName>
    </recommendedName>
</protein>
<keyword evidence="1" id="KW-0812">Transmembrane</keyword>
<dbReference type="Proteomes" id="UP000603434">
    <property type="component" value="Unassembled WGS sequence"/>
</dbReference>
<organism evidence="2 3">
    <name type="scientific">Candidatus Desulfatibia profunda</name>
    <dbReference type="NCBI Taxonomy" id="2841695"/>
    <lineage>
        <taxon>Bacteria</taxon>
        <taxon>Pseudomonadati</taxon>
        <taxon>Thermodesulfobacteriota</taxon>
        <taxon>Desulfobacteria</taxon>
        <taxon>Desulfobacterales</taxon>
        <taxon>Desulfobacterales incertae sedis</taxon>
        <taxon>Candidatus Desulfatibia</taxon>
    </lineage>
</organism>